<dbReference type="GO" id="GO:0016070">
    <property type="term" value="P:RNA metabolic process"/>
    <property type="evidence" value="ECO:0007669"/>
    <property type="project" value="InterPro"/>
</dbReference>
<organism evidence="3 4">
    <name type="scientific">Frischella perrara</name>
    <dbReference type="NCBI Taxonomy" id="1267021"/>
    <lineage>
        <taxon>Bacteria</taxon>
        <taxon>Pseudomonadati</taxon>
        <taxon>Pseudomonadota</taxon>
        <taxon>Gammaproteobacteria</taxon>
        <taxon>Orbales</taxon>
        <taxon>Orbaceae</taxon>
        <taxon>Frischella</taxon>
    </lineage>
</organism>
<dbReference type="GO" id="GO:0016788">
    <property type="term" value="F:hydrolase activity, acting on ester bonds"/>
    <property type="evidence" value="ECO:0007669"/>
    <property type="project" value="InterPro"/>
</dbReference>
<protein>
    <submittedName>
        <fullName evidence="3">Type I toxin-antitoxin system SymE family toxin</fullName>
    </submittedName>
</protein>
<dbReference type="GO" id="GO:0003723">
    <property type="term" value="F:RNA binding"/>
    <property type="evidence" value="ECO:0007669"/>
    <property type="project" value="InterPro"/>
</dbReference>
<reference evidence="3 4" key="1">
    <citation type="submission" date="2018-05" db="EMBL/GenBank/DDBJ databases">
        <title>Reference genomes for bee gut microbiota database.</title>
        <authorList>
            <person name="Ellegaard K.M."/>
        </authorList>
    </citation>
    <scope>NUCLEOTIDE SEQUENCE [LARGE SCALE GENOMIC DNA]</scope>
    <source>
        <strain evidence="3 4">ESL0167</strain>
    </source>
</reference>
<dbReference type="Pfam" id="PF08845">
    <property type="entry name" value="SymE_toxin"/>
    <property type="match status" value="1"/>
</dbReference>
<evidence type="ECO:0000256" key="1">
    <source>
        <dbReference type="SAM" id="MobiDB-lite"/>
    </source>
</evidence>
<proteinExistence type="predicted"/>
<comment type="caution">
    <text evidence="3">The sequence shown here is derived from an EMBL/GenBank/DDBJ whole genome shotgun (WGS) entry which is preliminary data.</text>
</comment>
<gene>
    <name evidence="3" type="ORF">DKK76_09130</name>
</gene>
<accession>A0A318N779</accession>
<dbReference type="InterPro" id="IPR014944">
    <property type="entry name" value="Toxin_SymE-like"/>
</dbReference>
<name>A0A318N779_FRIPE</name>
<dbReference type="Proteomes" id="UP000247838">
    <property type="component" value="Unassembled WGS sequence"/>
</dbReference>
<evidence type="ECO:0000259" key="2">
    <source>
        <dbReference type="Pfam" id="PF08845"/>
    </source>
</evidence>
<feature type="domain" description="Toxin SymE-like" evidence="2">
    <location>
        <begin position="24"/>
        <end position="68"/>
    </location>
</feature>
<evidence type="ECO:0000313" key="4">
    <source>
        <dbReference type="Proteomes" id="UP000247838"/>
    </source>
</evidence>
<dbReference type="GO" id="GO:0005737">
    <property type="term" value="C:cytoplasm"/>
    <property type="evidence" value="ECO:0007669"/>
    <property type="project" value="InterPro"/>
</dbReference>
<feature type="region of interest" description="Disordered" evidence="1">
    <location>
        <begin position="1"/>
        <end position="40"/>
    </location>
</feature>
<feature type="compositionally biased region" description="Low complexity" evidence="1">
    <location>
        <begin position="7"/>
        <end position="19"/>
    </location>
</feature>
<dbReference type="EMBL" id="QGLM01000018">
    <property type="protein sequence ID" value="PXY94618.1"/>
    <property type="molecule type" value="Genomic_DNA"/>
</dbReference>
<sequence length="91" mass="10109">MAKAHSTLKTTITKTRTVKPQPRRSLTVGYSPNGGQPNPRPQLTIKGRWLEAFGFTTGQPVIIDVQQGLFGMSTLFSTKKIRSSISFVFNR</sequence>
<evidence type="ECO:0000313" key="3">
    <source>
        <dbReference type="EMBL" id="PXY94618.1"/>
    </source>
</evidence>
<dbReference type="AlphaFoldDB" id="A0A318N779"/>
<dbReference type="RefSeq" id="WP_110443999.1">
    <property type="nucleotide sequence ID" value="NZ_QGLM01000018.1"/>
</dbReference>